<gene>
    <name evidence="1" type="ORF">ALEPTO_LOCUS10103</name>
</gene>
<accession>A0A9N9DWL6</accession>
<keyword evidence="2" id="KW-1185">Reference proteome</keyword>
<organism evidence="1 2">
    <name type="scientific">Ambispora leptoticha</name>
    <dbReference type="NCBI Taxonomy" id="144679"/>
    <lineage>
        <taxon>Eukaryota</taxon>
        <taxon>Fungi</taxon>
        <taxon>Fungi incertae sedis</taxon>
        <taxon>Mucoromycota</taxon>
        <taxon>Glomeromycotina</taxon>
        <taxon>Glomeromycetes</taxon>
        <taxon>Archaeosporales</taxon>
        <taxon>Ambisporaceae</taxon>
        <taxon>Ambispora</taxon>
    </lineage>
</organism>
<protein>
    <submittedName>
        <fullName evidence="1">4044_t:CDS:1</fullName>
    </submittedName>
</protein>
<dbReference type="EMBL" id="CAJVPS010009855">
    <property type="protein sequence ID" value="CAG8653731.1"/>
    <property type="molecule type" value="Genomic_DNA"/>
</dbReference>
<evidence type="ECO:0000313" key="2">
    <source>
        <dbReference type="Proteomes" id="UP000789508"/>
    </source>
</evidence>
<reference evidence="1" key="1">
    <citation type="submission" date="2021-06" db="EMBL/GenBank/DDBJ databases">
        <authorList>
            <person name="Kallberg Y."/>
            <person name="Tangrot J."/>
            <person name="Rosling A."/>
        </authorList>
    </citation>
    <scope>NUCLEOTIDE SEQUENCE</scope>
    <source>
        <strain evidence="1">FL130A</strain>
    </source>
</reference>
<name>A0A9N9DWL6_9GLOM</name>
<dbReference type="AlphaFoldDB" id="A0A9N9DWL6"/>
<evidence type="ECO:0000313" key="1">
    <source>
        <dbReference type="EMBL" id="CAG8653731.1"/>
    </source>
</evidence>
<dbReference type="Proteomes" id="UP000789508">
    <property type="component" value="Unassembled WGS sequence"/>
</dbReference>
<sequence>MVDAIAAMRIASVNLPIVAIVQKKKKLSIRANVVINALALRMDRNASVVQSKIL</sequence>
<comment type="caution">
    <text evidence="1">The sequence shown here is derived from an EMBL/GenBank/DDBJ whole genome shotgun (WGS) entry which is preliminary data.</text>
</comment>
<proteinExistence type="predicted"/>